<dbReference type="Proteomes" id="UP000282551">
    <property type="component" value="Chromosome"/>
</dbReference>
<name>A0A448IE18_MYCCI</name>
<protein>
    <submittedName>
        <fullName evidence="1">Uncharacterized protein</fullName>
    </submittedName>
</protein>
<organism evidence="1 2">
    <name type="scientific">Mycolicibacterium chitae</name>
    <name type="common">Mycobacterium chitae</name>
    <dbReference type="NCBI Taxonomy" id="1792"/>
    <lineage>
        <taxon>Bacteria</taxon>
        <taxon>Bacillati</taxon>
        <taxon>Actinomycetota</taxon>
        <taxon>Actinomycetes</taxon>
        <taxon>Mycobacteriales</taxon>
        <taxon>Mycobacteriaceae</taxon>
        <taxon>Mycolicibacterium</taxon>
    </lineage>
</organism>
<sequence>MEHRNPGVDSPSRPTAAYRRSVGVPEELWCGDFELKKDVRELGLRWE</sequence>
<gene>
    <name evidence="1" type="ORF">NCTC10485_04855</name>
</gene>
<dbReference type="EMBL" id="LR134355">
    <property type="protein sequence ID" value="VEG50537.1"/>
    <property type="molecule type" value="Genomic_DNA"/>
</dbReference>
<accession>A0A448IE18</accession>
<reference evidence="1 2" key="1">
    <citation type="submission" date="2018-12" db="EMBL/GenBank/DDBJ databases">
        <authorList>
            <consortium name="Pathogen Informatics"/>
        </authorList>
    </citation>
    <scope>NUCLEOTIDE SEQUENCE [LARGE SCALE GENOMIC DNA]</scope>
    <source>
        <strain evidence="1 2">NCTC10485</strain>
    </source>
</reference>
<evidence type="ECO:0000313" key="2">
    <source>
        <dbReference type="Proteomes" id="UP000282551"/>
    </source>
</evidence>
<evidence type="ECO:0000313" key="1">
    <source>
        <dbReference type="EMBL" id="VEG50537.1"/>
    </source>
</evidence>
<keyword evidence="2" id="KW-1185">Reference proteome</keyword>
<proteinExistence type="predicted"/>
<dbReference type="AlphaFoldDB" id="A0A448IE18"/>